<dbReference type="InterPro" id="IPR016024">
    <property type="entry name" value="ARM-type_fold"/>
</dbReference>
<dbReference type="InterPro" id="IPR001478">
    <property type="entry name" value="PDZ"/>
</dbReference>
<dbReference type="InterPro" id="IPR004447">
    <property type="entry name" value="Peptidase_S41A"/>
</dbReference>
<evidence type="ECO:0000256" key="3">
    <source>
        <dbReference type="ARBA" id="ARBA00022801"/>
    </source>
</evidence>
<dbReference type="SUPFAM" id="SSF52096">
    <property type="entry name" value="ClpP/crotonase"/>
    <property type="match status" value="1"/>
</dbReference>
<dbReference type="EMBL" id="AP019860">
    <property type="protein sequence ID" value="BBM81839.1"/>
    <property type="molecule type" value="Genomic_DNA"/>
</dbReference>
<evidence type="ECO:0000256" key="5">
    <source>
        <dbReference type="RuleBase" id="RU004404"/>
    </source>
</evidence>
<dbReference type="InterPro" id="IPR036034">
    <property type="entry name" value="PDZ_sf"/>
</dbReference>
<dbReference type="GO" id="GO:0008236">
    <property type="term" value="F:serine-type peptidase activity"/>
    <property type="evidence" value="ECO:0007669"/>
    <property type="project" value="UniProtKB-KW"/>
</dbReference>
<dbReference type="Pfam" id="PF03572">
    <property type="entry name" value="Peptidase_S41"/>
    <property type="match status" value="1"/>
</dbReference>
<organism evidence="8 9">
    <name type="scientific">Uabimicrobium amorphum</name>
    <dbReference type="NCBI Taxonomy" id="2596890"/>
    <lineage>
        <taxon>Bacteria</taxon>
        <taxon>Pseudomonadati</taxon>
        <taxon>Planctomycetota</taxon>
        <taxon>Candidatus Uabimicrobiia</taxon>
        <taxon>Candidatus Uabimicrobiales</taxon>
        <taxon>Candidatus Uabimicrobiaceae</taxon>
        <taxon>Candidatus Uabimicrobium</taxon>
    </lineage>
</organism>
<sequence length="708" mass="80635">MKNKVCILLLVIFCISIGYAQNDLESRVDKYVKWMTRKKNPNIWGAAAKLYGLGTNVSPVIKRKYNTLPTIAKIGCLKALISLGELDYTQQKLVEILEERNPRDLKIMATGMLEVIGDFELEEELLEVHDRAFDPYVKIAIAKLTWQISRSPDAIKSLKGFLKVDNFQLQAEAALALGEVGNINIALPILNRLKEQPTPQGRMAQILLNHEAQVSRYETLLSSQPSTPKETVTKDKLKYPLVDEVIRKINEYHVVGDKFTKKKLINSAVDGVVAGTDVHSAFWTKEEWDDFVRTTINEEYVGIGVYVGEQDGQFTITSPVYSGPAYKAGVRSLDKVLEVNGWSTRDKTIDEIVKKIKGEKGTSVKLKIYRNGWSKAREIEVNREKIRVPSLFTQMLPGNIGYIKLTQFGRKGTEDMEKALRQLEKDGMKAFVLDLRGNGGGFLQVAVDIVDKFISGKKLVVYSEGRHPQKGKRFNYYSTNKTHPDFPMVVLVDESSASASEIVAGALKHYKRAVLIGQRTFGKGSVQEPIALDTRPGARLKLTIALYYLPDGSCIHNIMDEDGKIVERKGISPNIEVSYKDFESWKNEEYTRLEEKKAFQSYLDKHYQQNIEKFHGLADNDQLDYSKYPEFEAWYTSLKTKASKNDVRYWLRAKVRARVSDDRGKQYACDYLEDPMLQRGIWELCKKINIDVKDLEEYRIFAEELKGK</sequence>
<gene>
    <name evidence="8" type="ORF">UABAM_00179</name>
</gene>
<dbReference type="GO" id="GO:0004175">
    <property type="term" value="F:endopeptidase activity"/>
    <property type="evidence" value="ECO:0007669"/>
    <property type="project" value="TreeGrafter"/>
</dbReference>
<dbReference type="InterPro" id="IPR029045">
    <property type="entry name" value="ClpP/crotonase-like_dom_sf"/>
</dbReference>
<keyword evidence="4 5" id="KW-0720">Serine protease</keyword>
<dbReference type="Pfam" id="PF17820">
    <property type="entry name" value="PDZ_6"/>
    <property type="match status" value="1"/>
</dbReference>
<dbReference type="FunFam" id="2.30.42.10:FF:000063">
    <property type="entry name" value="Peptidase, S41 family"/>
    <property type="match status" value="1"/>
</dbReference>
<dbReference type="Proteomes" id="UP000326354">
    <property type="component" value="Chromosome"/>
</dbReference>
<protein>
    <submittedName>
        <fullName evidence="8">Peptidase S41</fullName>
    </submittedName>
</protein>
<evidence type="ECO:0000313" key="9">
    <source>
        <dbReference type="Proteomes" id="UP000326354"/>
    </source>
</evidence>
<accession>A0A5S9IHD4</accession>
<feature type="signal peptide" evidence="6">
    <location>
        <begin position="1"/>
        <end position="20"/>
    </location>
</feature>
<evidence type="ECO:0000256" key="2">
    <source>
        <dbReference type="ARBA" id="ARBA00022670"/>
    </source>
</evidence>
<keyword evidence="2 5" id="KW-0645">Protease</keyword>
<dbReference type="GO" id="GO:0030288">
    <property type="term" value="C:outer membrane-bounded periplasmic space"/>
    <property type="evidence" value="ECO:0007669"/>
    <property type="project" value="TreeGrafter"/>
</dbReference>
<dbReference type="GO" id="GO:0007165">
    <property type="term" value="P:signal transduction"/>
    <property type="evidence" value="ECO:0007669"/>
    <property type="project" value="TreeGrafter"/>
</dbReference>
<dbReference type="SMART" id="SM00228">
    <property type="entry name" value="PDZ"/>
    <property type="match status" value="1"/>
</dbReference>
<dbReference type="NCBIfam" id="TIGR00225">
    <property type="entry name" value="prc"/>
    <property type="match status" value="1"/>
</dbReference>
<dbReference type="KEGG" id="uam:UABAM_00179"/>
<dbReference type="CDD" id="cd06782">
    <property type="entry name" value="cpPDZ_CPP-like"/>
    <property type="match status" value="1"/>
</dbReference>
<dbReference type="GO" id="GO:0006508">
    <property type="term" value="P:proteolysis"/>
    <property type="evidence" value="ECO:0007669"/>
    <property type="project" value="UniProtKB-KW"/>
</dbReference>
<dbReference type="SMART" id="SM00245">
    <property type="entry name" value="TSPc"/>
    <property type="match status" value="1"/>
</dbReference>
<dbReference type="Gene3D" id="3.90.226.10">
    <property type="entry name" value="2-enoyl-CoA Hydratase, Chain A, domain 1"/>
    <property type="match status" value="1"/>
</dbReference>
<dbReference type="SUPFAM" id="SSF50156">
    <property type="entry name" value="PDZ domain-like"/>
    <property type="match status" value="1"/>
</dbReference>
<dbReference type="CDD" id="cd07560">
    <property type="entry name" value="Peptidase_S41_CPP"/>
    <property type="match status" value="1"/>
</dbReference>
<dbReference type="PANTHER" id="PTHR32060">
    <property type="entry name" value="TAIL-SPECIFIC PROTEASE"/>
    <property type="match status" value="1"/>
</dbReference>
<dbReference type="Gene3D" id="1.25.10.10">
    <property type="entry name" value="Leucine-rich Repeat Variant"/>
    <property type="match status" value="1"/>
</dbReference>
<keyword evidence="3 5" id="KW-0378">Hydrolase</keyword>
<evidence type="ECO:0000259" key="7">
    <source>
        <dbReference type="PROSITE" id="PS50106"/>
    </source>
</evidence>
<dbReference type="InterPro" id="IPR005151">
    <property type="entry name" value="Tail-specific_protease"/>
</dbReference>
<dbReference type="SUPFAM" id="SSF48371">
    <property type="entry name" value="ARM repeat"/>
    <property type="match status" value="1"/>
</dbReference>
<evidence type="ECO:0000256" key="1">
    <source>
        <dbReference type="ARBA" id="ARBA00009179"/>
    </source>
</evidence>
<name>A0A5S9IHD4_UABAM</name>
<evidence type="ECO:0000256" key="4">
    <source>
        <dbReference type="ARBA" id="ARBA00022825"/>
    </source>
</evidence>
<dbReference type="OrthoDB" id="9812068at2"/>
<feature type="domain" description="PDZ" evidence="7">
    <location>
        <begin position="293"/>
        <end position="357"/>
    </location>
</feature>
<dbReference type="RefSeq" id="WP_151966104.1">
    <property type="nucleotide sequence ID" value="NZ_AP019860.1"/>
</dbReference>
<dbReference type="InterPro" id="IPR041489">
    <property type="entry name" value="PDZ_6"/>
</dbReference>
<dbReference type="InterPro" id="IPR011989">
    <property type="entry name" value="ARM-like"/>
</dbReference>
<dbReference type="PROSITE" id="PS50106">
    <property type="entry name" value="PDZ"/>
    <property type="match status" value="1"/>
</dbReference>
<evidence type="ECO:0000256" key="6">
    <source>
        <dbReference type="SAM" id="SignalP"/>
    </source>
</evidence>
<comment type="similarity">
    <text evidence="1 5">Belongs to the peptidase S41A family.</text>
</comment>
<feature type="chain" id="PRO_5024794313" evidence="6">
    <location>
        <begin position="21"/>
        <end position="708"/>
    </location>
</feature>
<keyword evidence="9" id="KW-1185">Reference proteome</keyword>
<proteinExistence type="inferred from homology"/>
<keyword evidence="6" id="KW-0732">Signal</keyword>
<evidence type="ECO:0000313" key="8">
    <source>
        <dbReference type="EMBL" id="BBM81839.1"/>
    </source>
</evidence>
<dbReference type="AlphaFoldDB" id="A0A5S9IHD4"/>
<reference evidence="8 9" key="1">
    <citation type="submission" date="2019-08" db="EMBL/GenBank/DDBJ databases">
        <title>Complete genome sequence of Candidatus Uab amorphum.</title>
        <authorList>
            <person name="Shiratori T."/>
            <person name="Suzuki S."/>
            <person name="Kakizawa Y."/>
            <person name="Ishida K."/>
        </authorList>
    </citation>
    <scope>NUCLEOTIDE SEQUENCE [LARGE SCALE GENOMIC DNA]</scope>
    <source>
        <strain evidence="8 9">SRT547</strain>
    </source>
</reference>
<dbReference type="Gene3D" id="2.30.42.10">
    <property type="match status" value="1"/>
</dbReference>
<dbReference type="PANTHER" id="PTHR32060:SF30">
    <property type="entry name" value="CARBOXY-TERMINAL PROCESSING PROTEASE CTPA"/>
    <property type="match status" value="1"/>
</dbReference>